<comment type="catalytic activity">
    <reaction evidence="11">
        <text>O-phospho-L-threonyl-[protein] + H2O = L-threonyl-[protein] + phosphate</text>
        <dbReference type="Rhea" id="RHEA:47004"/>
        <dbReference type="Rhea" id="RHEA-COMP:11060"/>
        <dbReference type="Rhea" id="RHEA-COMP:11605"/>
        <dbReference type="ChEBI" id="CHEBI:15377"/>
        <dbReference type="ChEBI" id="CHEBI:30013"/>
        <dbReference type="ChEBI" id="CHEBI:43474"/>
        <dbReference type="ChEBI" id="CHEBI:61977"/>
        <dbReference type="EC" id="3.1.3.16"/>
    </reaction>
</comment>
<evidence type="ECO:0000256" key="3">
    <source>
        <dbReference type="ARBA" id="ARBA00006702"/>
    </source>
</evidence>
<gene>
    <name evidence="15" type="ORF">DCAR_0522629</name>
</gene>
<evidence type="ECO:0000256" key="4">
    <source>
        <dbReference type="ARBA" id="ARBA00013081"/>
    </source>
</evidence>
<evidence type="ECO:0000313" key="15">
    <source>
        <dbReference type="EMBL" id="WOH03233.1"/>
    </source>
</evidence>
<comment type="cofactor">
    <cofactor evidence="1">
        <name>Mn(2+)</name>
        <dbReference type="ChEBI" id="CHEBI:29035"/>
    </cofactor>
</comment>
<sequence length="400" mass="45423">MFSCVEKSENSFWGPVRNLFGRMRNKDEDSRNTSKNKNGGDDDPLMWCKDLEKHYCGDFSFATVQANQNMEDSSQVETGPNATFAGVYDGHGGSRASQYIRDHLFAHLMRYLKENGTMSEANLKNAFAATEDGFLSLVKMASREEPLVAAIGSCCLVGVIWNDKLYMANLGDSRAVKGYFGESNEIIAQQLTEDHNVSRTEVREELKSMHLDDSRIVYQRRGVWRIKGMIQVSRAIGDAYLKDPEYTLDRKCLRFHLSESILRPVLRADPSTYTIDLQPSDKFLIFASDGLWDQVTNQAAVEIVYNYPREGIARRLLESALREAARKSETTYDELKKYAKGIRRMYHDDITVIVIFVENELMEKKVDVPAMSVIGGVANIEPSMFNILQDTKPNRSEPDE</sequence>
<dbReference type="EC" id="3.1.3.16" evidence="4"/>
<keyword evidence="6 12" id="KW-0378">Hydrolase</keyword>
<reference evidence="15" key="1">
    <citation type="journal article" date="2016" name="Nat. Genet.">
        <title>A high-quality carrot genome assembly provides new insights into carotenoid accumulation and asterid genome evolution.</title>
        <authorList>
            <person name="Iorizzo M."/>
            <person name="Ellison S."/>
            <person name="Senalik D."/>
            <person name="Zeng P."/>
            <person name="Satapoomin P."/>
            <person name="Huang J."/>
            <person name="Bowman M."/>
            <person name="Iovene M."/>
            <person name="Sanseverino W."/>
            <person name="Cavagnaro P."/>
            <person name="Yildiz M."/>
            <person name="Macko-Podgorni A."/>
            <person name="Moranska E."/>
            <person name="Grzebelus E."/>
            <person name="Grzebelus D."/>
            <person name="Ashrafi H."/>
            <person name="Zheng Z."/>
            <person name="Cheng S."/>
            <person name="Spooner D."/>
            <person name="Van Deynze A."/>
            <person name="Simon P."/>
        </authorList>
    </citation>
    <scope>NUCLEOTIDE SEQUENCE</scope>
    <source>
        <tissue evidence="15">Leaf</tissue>
    </source>
</reference>
<evidence type="ECO:0000256" key="10">
    <source>
        <dbReference type="ARBA" id="ARBA00047761"/>
    </source>
</evidence>
<feature type="region of interest" description="Disordered" evidence="13">
    <location>
        <begin position="24"/>
        <end position="43"/>
    </location>
</feature>
<accession>A0AAF1B3G1</accession>
<reference evidence="15" key="2">
    <citation type="submission" date="2022-03" db="EMBL/GenBank/DDBJ databases">
        <title>Draft title - Genomic analysis of global carrot germplasm unveils the trajectory of domestication and the origin of high carotenoid orange carrot.</title>
        <authorList>
            <person name="Iorizzo M."/>
            <person name="Ellison S."/>
            <person name="Senalik D."/>
            <person name="Macko-Podgorni A."/>
            <person name="Grzebelus D."/>
            <person name="Bostan H."/>
            <person name="Rolling W."/>
            <person name="Curaba J."/>
            <person name="Simon P."/>
        </authorList>
    </citation>
    <scope>NUCLEOTIDE SEQUENCE</scope>
    <source>
        <tissue evidence="15">Leaf</tissue>
    </source>
</reference>
<evidence type="ECO:0000256" key="8">
    <source>
        <dbReference type="ARBA" id="ARBA00022912"/>
    </source>
</evidence>
<dbReference type="PANTHER" id="PTHR47992">
    <property type="entry name" value="PROTEIN PHOSPHATASE"/>
    <property type="match status" value="1"/>
</dbReference>
<dbReference type="CDD" id="cd00143">
    <property type="entry name" value="PP2Cc"/>
    <property type="match status" value="1"/>
</dbReference>
<dbReference type="InterPro" id="IPR000222">
    <property type="entry name" value="PP2C_BS"/>
</dbReference>
<name>A0AAF1B3G1_DAUCS</name>
<dbReference type="InterPro" id="IPR015655">
    <property type="entry name" value="PP2C"/>
</dbReference>
<comment type="similarity">
    <text evidence="3 12">Belongs to the PP2C family.</text>
</comment>
<evidence type="ECO:0000256" key="1">
    <source>
        <dbReference type="ARBA" id="ARBA00001936"/>
    </source>
</evidence>
<keyword evidence="7" id="KW-0460">Magnesium</keyword>
<dbReference type="AlphaFoldDB" id="A0AAF1B3G1"/>
<dbReference type="EMBL" id="CP093347">
    <property type="protein sequence ID" value="WOH03233.1"/>
    <property type="molecule type" value="Genomic_DNA"/>
</dbReference>
<evidence type="ECO:0000256" key="12">
    <source>
        <dbReference type="RuleBase" id="RU003465"/>
    </source>
</evidence>
<feature type="domain" description="PPM-type phosphatase" evidence="14">
    <location>
        <begin position="58"/>
        <end position="357"/>
    </location>
</feature>
<dbReference type="Proteomes" id="UP000077755">
    <property type="component" value="Chromosome 5"/>
</dbReference>
<dbReference type="GO" id="GO:0004722">
    <property type="term" value="F:protein serine/threonine phosphatase activity"/>
    <property type="evidence" value="ECO:0007669"/>
    <property type="project" value="UniProtKB-EC"/>
</dbReference>
<dbReference type="Pfam" id="PF00481">
    <property type="entry name" value="PP2C"/>
    <property type="match status" value="1"/>
</dbReference>
<evidence type="ECO:0000256" key="11">
    <source>
        <dbReference type="ARBA" id="ARBA00048336"/>
    </source>
</evidence>
<evidence type="ECO:0000313" key="16">
    <source>
        <dbReference type="Proteomes" id="UP000077755"/>
    </source>
</evidence>
<dbReference type="InterPro" id="IPR036457">
    <property type="entry name" value="PPM-type-like_dom_sf"/>
</dbReference>
<keyword evidence="5" id="KW-0479">Metal-binding</keyword>
<dbReference type="PROSITE" id="PS51746">
    <property type="entry name" value="PPM_2"/>
    <property type="match status" value="1"/>
</dbReference>
<evidence type="ECO:0000256" key="7">
    <source>
        <dbReference type="ARBA" id="ARBA00022842"/>
    </source>
</evidence>
<dbReference type="Gene3D" id="3.60.40.10">
    <property type="entry name" value="PPM-type phosphatase domain"/>
    <property type="match status" value="1"/>
</dbReference>
<evidence type="ECO:0000256" key="2">
    <source>
        <dbReference type="ARBA" id="ARBA00001946"/>
    </source>
</evidence>
<keyword evidence="8 12" id="KW-0904">Protein phosphatase</keyword>
<dbReference type="PROSITE" id="PS01032">
    <property type="entry name" value="PPM_1"/>
    <property type="match status" value="1"/>
</dbReference>
<dbReference type="SUPFAM" id="SSF81606">
    <property type="entry name" value="PP2C-like"/>
    <property type="match status" value="1"/>
</dbReference>
<comment type="catalytic activity">
    <reaction evidence="10">
        <text>O-phospho-L-seryl-[protein] + H2O = L-seryl-[protein] + phosphate</text>
        <dbReference type="Rhea" id="RHEA:20629"/>
        <dbReference type="Rhea" id="RHEA-COMP:9863"/>
        <dbReference type="Rhea" id="RHEA-COMP:11604"/>
        <dbReference type="ChEBI" id="CHEBI:15377"/>
        <dbReference type="ChEBI" id="CHEBI:29999"/>
        <dbReference type="ChEBI" id="CHEBI:43474"/>
        <dbReference type="ChEBI" id="CHEBI:83421"/>
        <dbReference type="EC" id="3.1.3.16"/>
    </reaction>
</comment>
<dbReference type="GO" id="GO:0046872">
    <property type="term" value="F:metal ion binding"/>
    <property type="evidence" value="ECO:0007669"/>
    <property type="project" value="UniProtKB-KW"/>
</dbReference>
<comment type="cofactor">
    <cofactor evidence="2">
        <name>Mg(2+)</name>
        <dbReference type="ChEBI" id="CHEBI:18420"/>
    </cofactor>
</comment>
<proteinExistence type="inferred from homology"/>
<evidence type="ECO:0000256" key="13">
    <source>
        <dbReference type="SAM" id="MobiDB-lite"/>
    </source>
</evidence>
<dbReference type="SMART" id="SM00332">
    <property type="entry name" value="PP2Cc"/>
    <property type="match status" value="1"/>
</dbReference>
<dbReference type="KEGG" id="dcr:108222293"/>
<protein>
    <recommendedName>
        <fullName evidence="4">protein-serine/threonine phosphatase</fullName>
        <ecNumber evidence="4">3.1.3.16</ecNumber>
    </recommendedName>
</protein>
<evidence type="ECO:0000256" key="5">
    <source>
        <dbReference type="ARBA" id="ARBA00022723"/>
    </source>
</evidence>
<dbReference type="InterPro" id="IPR001932">
    <property type="entry name" value="PPM-type_phosphatase-like_dom"/>
</dbReference>
<keyword evidence="16" id="KW-1185">Reference proteome</keyword>
<evidence type="ECO:0000259" key="14">
    <source>
        <dbReference type="PROSITE" id="PS51746"/>
    </source>
</evidence>
<evidence type="ECO:0000256" key="6">
    <source>
        <dbReference type="ARBA" id="ARBA00022801"/>
    </source>
</evidence>
<evidence type="ECO:0000256" key="9">
    <source>
        <dbReference type="ARBA" id="ARBA00023211"/>
    </source>
</evidence>
<organism evidence="15 16">
    <name type="scientific">Daucus carota subsp. sativus</name>
    <name type="common">Carrot</name>
    <dbReference type="NCBI Taxonomy" id="79200"/>
    <lineage>
        <taxon>Eukaryota</taxon>
        <taxon>Viridiplantae</taxon>
        <taxon>Streptophyta</taxon>
        <taxon>Embryophyta</taxon>
        <taxon>Tracheophyta</taxon>
        <taxon>Spermatophyta</taxon>
        <taxon>Magnoliopsida</taxon>
        <taxon>eudicotyledons</taxon>
        <taxon>Gunneridae</taxon>
        <taxon>Pentapetalae</taxon>
        <taxon>asterids</taxon>
        <taxon>campanulids</taxon>
        <taxon>Apiales</taxon>
        <taxon>Apiaceae</taxon>
        <taxon>Apioideae</taxon>
        <taxon>Scandiceae</taxon>
        <taxon>Daucinae</taxon>
        <taxon>Daucus</taxon>
        <taxon>Daucus sect. Daucus</taxon>
    </lineage>
</organism>
<keyword evidence="9" id="KW-0464">Manganese</keyword>
<dbReference type="FunFam" id="3.60.40.10:FF:000020">
    <property type="entry name" value="Probable protein phosphatase 2C 42"/>
    <property type="match status" value="1"/>
</dbReference>